<evidence type="ECO:0000313" key="6">
    <source>
        <dbReference type="Proteomes" id="UP000184226"/>
    </source>
</evidence>
<evidence type="ECO:0000256" key="2">
    <source>
        <dbReference type="ARBA" id="ARBA00023015"/>
    </source>
</evidence>
<dbReference type="EMBL" id="FQXE01000011">
    <property type="protein sequence ID" value="SHI16778.1"/>
    <property type="molecule type" value="Genomic_DNA"/>
</dbReference>
<dbReference type="RefSeq" id="WP_073105801.1">
    <property type="nucleotide sequence ID" value="NZ_FQXE01000011.1"/>
</dbReference>
<dbReference type="STRING" id="658167.SAMN04488135_11148"/>
<dbReference type="Proteomes" id="UP000184226">
    <property type="component" value="Unassembled WGS sequence"/>
</dbReference>
<dbReference type="PANTHER" id="PTHR30265">
    <property type="entry name" value="RHO-INTERACTING TRANSCRIPTION TERMINATION FACTOR NUSG"/>
    <property type="match status" value="1"/>
</dbReference>
<keyword evidence="3" id="KW-0804">Transcription</keyword>
<dbReference type="PANTHER" id="PTHR30265:SF7">
    <property type="entry name" value="TRANSCRIPTION ANTITERMINATION PROTEIN RFAH"/>
    <property type="match status" value="1"/>
</dbReference>
<gene>
    <name evidence="5" type="ORF">SAMN04488135_11148</name>
</gene>
<name>A0A1M5YY58_9BURK</name>
<dbReference type="GO" id="GO:0005829">
    <property type="term" value="C:cytosol"/>
    <property type="evidence" value="ECO:0007669"/>
    <property type="project" value="TreeGrafter"/>
</dbReference>
<dbReference type="SUPFAM" id="SSF82679">
    <property type="entry name" value="N-utilization substance G protein NusG, N-terminal domain"/>
    <property type="match status" value="1"/>
</dbReference>
<dbReference type="GO" id="GO:0006354">
    <property type="term" value="P:DNA-templated transcription elongation"/>
    <property type="evidence" value="ECO:0007669"/>
    <property type="project" value="InterPro"/>
</dbReference>
<accession>A0A1M5YY58</accession>
<feature type="domain" description="NusG-like N-terminal" evidence="4">
    <location>
        <begin position="15"/>
        <end position="122"/>
    </location>
</feature>
<dbReference type="InterPro" id="IPR008991">
    <property type="entry name" value="Translation_prot_SH3-like_sf"/>
</dbReference>
<evidence type="ECO:0000256" key="3">
    <source>
        <dbReference type="ARBA" id="ARBA00023163"/>
    </source>
</evidence>
<dbReference type="OrthoDB" id="9790639at2"/>
<dbReference type="InterPro" id="IPR006645">
    <property type="entry name" value="NGN-like_dom"/>
</dbReference>
<reference evidence="5 6" key="1">
    <citation type="submission" date="2016-11" db="EMBL/GenBank/DDBJ databases">
        <authorList>
            <person name="Jaros S."/>
            <person name="Januszkiewicz K."/>
            <person name="Wedrychowicz H."/>
        </authorList>
    </citation>
    <scope>NUCLEOTIDE SEQUENCE [LARGE SCALE GENOMIC DNA]</scope>
    <source>
        <strain evidence="5 6">CGMCC 1.10190</strain>
    </source>
</reference>
<dbReference type="Pfam" id="PF02357">
    <property type="entry name" value="NusG"/>
    <property type="match status" value="1"/>
</dbReference>
<dbReference type="GO" id="GO:0031564">
    <property type="term" value="P:transcription antitermination"/>
    <property type="evidence" value="ECO:0007669"/>
    <property type="project" value="UniProtKB-KW"/>
</dbReference>
<keyword evidence="6" id="KW-1185">Reference proteome</keyword>
<dbReference type="SUPFAM" id="SSF50104">
    <property type="entry name" value="Translation proteins SH3-like domain"/>
    <property type="match status" value="1"/>
</dbReference>
<dbReference type="SMART" id="SM00738">
    <property type="entry name" value="NGN"/>
    <property type="match status" value="1"/>
</dbReference>
<proteinExistence type="predicted"/>
<keyword evidence="1" id="KW-0889">Transcription antitermination</keyword>
<dbReference type="Gene3D" id="3.30.70.940">
    <property type="entry name" value="NusG, N-terminal domain"/>
    <property type="match status" value="1"/>
</dbReference>
<evidence type="ECO:0000256" key="1">
    <source>
        <dbReference type="ARBA" id="ARBA00022814"/>
    </source>
</evidence>
<protein>
    <submittedName>
        <fullName evidence="5">Transcriptional antiterminator RfaH</fullName>
    </submittedName>
</protein>
<evidence type="ECO:0000313" key="5">
    <source>
        <dbReference type="EMBL" id="SHI16778.1"/>
    </source>
</evidence>
<sequence>MPAHMAAASPACESPAAWYVAYTEPRQENLAAANLQRQGFLTYLPLYKTGKKKSSKSGAGGAAPALAGYEPMFPRYMFFKPSSHKQSISTVRSTRGVNSIVRFGPNFALVQPDILAAIQEHERQRSREAPRDISPLEPGKRIRLNDAALNGLEGLVHSVSAQRVVVLMEILGRQTRVKLPQHQVELV</sequence>
<organism evidence="5 6">
    <name type="scientific">Pollutimonas bauzanensis</name>
    <dbReference type="NCBI Taxonomy" id="658167"/>
    <lineage>
        <taxon>Bacteria</taxon>
        <taxon>Pseudomonadati</taxon>
        <taxon>Pseudomonadota</taxon>
        <taxon>Betaproteobacteria</taxon>
        <taxon>Burkholderiales</taxon>
        <taxon>Alcaligenaceae</taxon>
        <taxon>Pollutimonas</taxon>
    </lineage>
</organism>
<keyword evidence="2" id="KW-0805">Transcription regulation</keyword>
<evidence type="ECO:0000259" key="4">
    <source>
        <dbReference type="SMART" id="SM00738"/>
    </source>
</evidence>
<dbReference type="AlphaFoldDB" id="A0A1M5YY58"/>
<dbReference type="InterPro" id="IPR036735">
    <property type="entry name" value="NGN_dom_sf"/>
</dbReference>
<dbReference type="InterPro" id="IPR043425">
    <property type="entry name" value="NusG-like"/>
</dbReference>